<dbReference type="Pfam" id="PF03719">
    <property type="entry name" value="Ribosomal_S5_C"/>
    <property type="match status" value="1"/>
</dbReference>
<dbReference type="FunFam" id="3.30.230.10:FF:000002">
    <property type="entry name" value="30S ribosomal protein S5"/>
    <property type="match status" value="1"/>
</dbReference>
<comment type="similarity">
    <text evidence="2 8 9">Belongs to the universal ribosomal protein uS5 family.</text>
</comment>
<dbReference type="eggNOG" id="COG0098">
    <property type="taxonomic scope" value="Bacteria"/>
</dbReference>
<dbReference type="OrthoDB" id="9809045at2"/>
<dbReference type="PROSITE" id="PS50881">
    <property type="entry name" value="S5_DSRBD"/>
    <property type="match status" value="1"/>
</dbReference>
<evidence type="ECO:0000256" key="8">
    <source>
        <dbReference type="HAMAP-Rule" id="MF_01307"/>
    </source>
</evidence>
<evidence type="ECO:0000313" key="11">
    <source>
        <dbReference type="EMBL" id="CAO80985.1"/>
    </source>
</evidence>
<evidence type="ECO:0000256" key="5">
    <source>
        <dbReference type="ARBA" id="ARBA00022980"/>
    </source>
</evidence>
<keyword evidence="6 8" id="KW-0687">Ribonucleoprotein</keyword>
<comment type="function">
    <text evidence="8">With S4 and S12 plays an important role in translational accuracy.</text>
</comment>
<dbReference type="PROSITE" id="PS00585">
    <property type="entry name" value="RIBOSOMAL_S5"/>
    <property type="match status" value="1"/>
</dbReference>
<evidence type="ECO:0000256" key="6">
    <source>
        <dbReference type="ARBA" id="ARBA00023274"/>
    </source>
</evidence>
<dbReference type="RefSeq" id="WP_015424843.1">
    <property type="nucleotide sequence ID" value="NC_020449.1"/>
</dbReference>
<dbReference type="Proteomes" id="UP000002019">
    <property type="component" value="Chromosome"/>
</dbReference>
<sequence>MNYEQNHSDEEKLIEKIVETKRVAKVVKGGRNFSFTAIVVVGDKQGNVGVGNGKANEIVDAIRKAKEKAVKNMFKVPIVKGTVPHEVVARYGASKVLIKPAAPGTGVIAGGTARAIFEAAGIENILCKSLGSNTPTNVVKATINGLKSMRTLSDISRLRNKTMAQLTGQEEK</sequence>
<keyword evidence="3 8" id="KW-0699">rRNA-binding</keyword>
<dbReference type="SUPFAM" id="SSF54768">
    <property type="entry name" value="dsRNA-binding domain-like"/>
    <property type="match status" value="1"/>
</dbReference>
<gene>
    <name evidence="8 11" type="primary">rpsE</name>
    <name evidence="11" type="ordered locus">CLOAM1123</name>
</gene>
<dbReference type="InterPro" id="IPR018192">
    <property type="entry name" value="Ribosomal_uS5_N_CS"/>
</dbReference>
<dbReference type="NCBIfam" id="TIGR01021">
    <property type="entry name" value="rpsE_bact"/>
    <property type="match status" value="1"/>
</dbReference>
<dbReference type="SUPFAM" id="SSF54211">
    <property type="entry name" value="Ribosomal protein S5 domain 2-like"/>
    <property type="match status" value="1"/>
</dbReference>
<accession>B0VI14</accession>
<keyword evidence="5 8" id="KW-0689">Ribosomal protein</keyword>
<feature type="domain" description="S5 DRBM" evidence="10">
    <location>
        <begin position="13"/>
        <end position="76"/>
    </location>
</feature>
<evidence type="ECO:0000256" key="2">
    <source>
        <dbReference type="ARBA" id="ARBA00008945"/>
    </source>
</evidence>
<evidence type="ECO:0000259" key="10">
    <source>
        <dbReference type="PROSITE" id="PS50881"/>
    </source>
</evidence>
<dbReference type="KEGG" id="caci:CLOAM1123"/>
<dbReference type="GO" id="GO:0003735">
    <property type="term" value="F:structural constituent of ribosome"/>
    <property type="evidence" value="ECO:0007669"/>
    <property type="project" value="UniProtKB-UniRule"/>
</dbReference>
<comment type="subunit">
    <text evidence="8">Part of the 30S ribosomal subunit. Contacts proteins S4 and S8.</text>
</comment>
<comment type="domain">
    <text evidence="8">The N-terminal domain interacts with the head of the 30S subunit; the C-terminal domain interacts with the body and contacts protein S4. The interaction surface between S4 and S5 is involved in control of translational fidelity.</text>
</comment>
<dbReference type="STRING" id="459349.CLOAM1123"/>
<evidence type="ECO:0000256" key="4">
    <source>
        <dbReference type="ARBA" id="ARBA00022884"/>
    </source>
</evidence>
<dbReference type="InterPro" id="IPR005324">
    <property type="entry name" value="Ribosomal_uS5_C"/>
</dbReference>
<dbReference type="InterPro" id="IPR020568">
    <property type="entry name" value="Ribosomal_Su5_D2-typ_SF"/>
</dbReference>
<name>B0VI14_CLOAI</name>
<dbReference type="InterPro" id="IPR005712">
    <property type="entry name" value="Ribosomal_uS5_bac-type"/>
</dbReference>
<organism evidence="11 12">
    <name type="scientific">Cloacimonas acidaminovorans (strain Evry)</name>
    <dbReference type="NCBI Taxonomy" id="459349"/>
    <lineage>
        <taxon>Bacteria</taxon>
        <taxon>Pseudomonadati</taxon>
        <taxon>Candidatus Cloacimonadota</taxon>
        <taxon>Candidatus Cloacimonadia</taxon>
        <taxon>Candidatus Cloacimonadales</taxon>
        <taxon>Candidatus Cloacimonadaceae</taxon>
        <taxon>Candidatus Cloacimonas</taxon>
    </lineage>
</organism>
<evidence type="ECO:0000256" key="1">
    <source>
        <dbReference type="ARBA" id="ARBA00003093"/>
    </source>
</evidence>
<dbReference type="Pfam" id="PF00333">
    <property type="entry name" value="Ribosomal_S5"/>
    <property type="match status" value="1"/>
</dbReference>
<dbReference type="HOGENOM" id="CLU_065898_2_2_0"/>
<proteinExistence type="inferred from homology"/>
<dbReference type="GO" id="GO:0019843">
    <property type="term" value="F:rRNA binding"/>
    <property type="evidence" value="ECO:0007669"/>
    <property type="project" value="UniProtKB-UniRule"/>
</dbReference>
<dbReference type="Gene3D" id="3.30.160.20">
    <property type="match status" value="1"/>
</dbReference>
<dbReference type="InterPro" id="IPR014721">
    <property type="entry name" value="Ribsml_uS5_D2-typ_fold_subgr"/>
</dbReference>
<dbReference type="AlphaFoldDB" id="B0VI14"/>
<dbReference type="GO" id="GO:0006412">
    <property type="term" value="P:translation"/>
    <property type="evidence" value="ECO:0007669"/>
    <property type="project" value="UniProtKB-UniRule"/>
</dbReference>
<dbReference type="GO" id="GO:0042254">
    <property type="term" value="P:ribosome biogenesis"/>
    <property type="evidence" value="ECO:0007669"/>
    <property type="project" value="UniProtKB-ARBA"/>
</dbReference>
<keyword evidence="4 8" id="KW-0694">RNA-binding</keyword>
<protein>
    <recommendedName>
        <fullName evidence="7 8">Small ribosomal subunit protein uS5</fullName>
    </recommendedName>
</protein>
<dbReference type="InterPro" id="IPR013810">
    <property type="entry name" value="Ribosomal_uS5_N"/>
</dbReference>
<dbReference type="PANTHER" id="PTHR48277">
    <property type="entry name" value="MITOCHONDRIAL RIBOSOMAL PROTEIN S5"/>
    <property type="match status" value="1"/>
</dbReference>
<comment type="function">
    <text evidence="1 8">Located at the back of the 30S subunit body where it stabilizes the conformation of the head with respect to the body.</text>
</comment>
<dbReference type="Gene3D" id="3.30.230.10">
    <property type="match status" value="1"/>
</dbReference>
<dbReference type="PANTHER" id="PTHR48277:SF1">
    <property type="entry name" value="MITOCHONDRIAL RIBOSOMAL PROTEIN S5"/>
    <property type="match status" value="1"/>
</dbReference>
<keyword evidence="12" id="KW-1185">Reference proteome</keyword>
<dbReference type="GO" id="GO:0005737">
    <property type="term" value="C:cytoplasm"/>
    <property type="evidence" value="ECO:0007669"/>
    <property type="project" value="UniProtKB-ARBA"/>
</dbReference>
<evidence type="ECO:0000256" key="3">
    <source>
        <dbReference type="ARBA" id="ARBA00022730"/>
    </source>
</evidence>
<dbReference type="InterPro" id="IPR000851">
    <property type="entry name" value="Ribosomal_uS5"/>
</dbReference>
<evidence type="ECO:0000313" key="12">
    <source>
        <dbReference type="Proteomes" id="UP000002019"/>
    </source>
</evidence>
<evidence type="ECO:0000256" key="9">
    <source>
        <dbReference type="RuleBase" id="RU003823"/>
    </source>
</evidence>
<dbReference type="FunFam" id="3.30.160.20:FF:000001">
    <property type="entry name" value="30S ribosomal protein S5"/>
    <property type="match status" value="1"/>
</dbReference>
<evidence type="ECO:0000256" key="7">
    <source>
        <dbReference type="ARBA" id="ARBA00035255"/>
    </source>
</evidence>
<dbReference type="EMBL" id="CU466930">
    <property type="protein sequence ID" value="CAO80985.1"/>
    <property type="molecule type" value="Genomic_DNA"/>
</dbReference>
<dbReference type="HAMAP" id="MF_01307_B">
    <property type="entry name" value="Ribosomal_uS5_B"/>
    <property type="match status" value="1"/>
</dbReference>
<dbReference type="GO" id="GO:0015935">
    <property type="term" value="C:small ribosomal subunit"/>
    <property type="evidence" value="ECO:0007669"/>
    <property type="project" value="InterPro"/>
</dbReference>
<reference evidence="11 12" key="1">
    <citation type="journal article" date="2008" name="J. Bacteriol.">
        <title>'Candidatus Cloacamonas acidaminovorans': genome sequence reconstruction provides a first glimpse of a new bacterial division.</title>
        <authorList>
            <person name="Pelletier E."/>
            <person name="Kreimeyer A."/>
            <person name="Bocs S."/>
            <person name="Rouy Z."/>
            <person name="Gyapay G."/>
            <person name="Chouari R."/>
            <person name="Riviere D."/>
            <person name="Ganesan A."/>
            <person name="Daegelen P."/>
            <person name="Sghir A."/>
            <person name="Cohen G.N."/>
            <person name="Medigue C."/>
            <person name="Weissenbach J."/>
            <person name="Le Paslier D."/>
        </authorList>
    </citation>
    <scope>NUCLEOTIDE SEQUENCE [LARGE SCALE GENOMIC DNA]</scope>
    <source>
        <strain evidence="12">Evry</strain>
    </source>
</reference>